<evidence type="ECO:0000313" key="3">
    <source>
        <dbReference type="EMBL" id="QDG53285.1"/>
    </source>
</evidence>
<evidence type="ECO:0000256" key="1">
    <source>
        <dbReference type="ARBA" id="ARBA00008791"/>
    </source>
</evidence>
<dbReference type="SUPFAM" id="SSF52402">
    <property type="entry name" value="Adenine nucleotide alpha hydrolases-like"/>
    <property type="match status" value="2"/>
</dbReference>
<organism evidence="3 4">
    <name type="scientific">Persicimonas caeni</name>
    <dbReference type="NCBI Taxonomy" id="2292766"/>
    <lineage>
        <taxon>Bacteria</taxon>
        <taxon>Deltaproteobacteria</taxon>
        <taxon>Bradymonadales</taxon>
        <taxon>Bradymonadaceae</taxon>
        <taxon>Persicimonas</taxon>
    </lineage>
</organism>
<dbReference type="PRINTS" id="PR01438">
    <property type="entry name" value="UNVRSLSTRESS"/>
</dbReference>
<evidence type="ECO:0000259" key="2">
    <source>
        <dbReference type="Pfam" id="PF00582"/>
    </source>
</evidence>
<dbReference type="InterPro" id="IPR014729">
    <property type="entry name" value="Rossmann-like_a/b/a_fold"/>
</dbReference>
<name>A0A4Y6PZW0_PERCE</name>
<sequence length="297" mass="31842">MKGSSIVLATDLSDNAKCAAEWTHSFAEKHGLNVVATHVVTISVSHWAKGAYDVLEDATLMEKARKHVSDWYEEATGAQPDEVKVLVGHAAVQLSDTVDEYDASMLVTSASGKGSLKKIFLGSVAQSLANDPPCPLVVVKPQHSKLEDPSTIVVGVDFSENSAKALSFAARLAKTANGQLKVVHADTAPSIAVVDEEDLPKEYVQDGHYEWAKEEMEAMLADHQDELEGLDSETVVIQDYPTRGMLDYVTKEDPDLIVVGRSGHSPFVSSVMGSVLLKVLQSAPATTIVVPTDSDEG</sequence>
<dbReference type="InterPro" id="IPR006016">
    <property type="entry name" value="UspA"/>
</dbReference>
<dbReference type="Gene3D" id="3.40.50.620">
    <property type="entry name" value="HUPs"/>
    <property type="match status" value="2"/>
</dbReference>
<dbReference type="InterPro" id="IPR006015">
    <property type="entry name" value="Universal_stress_UspA"/>
</dbReference>
<dbReference type="PANTHER" id="PTHR46268:SF6">
    <property type="entry name" value="UNIVERSAL STRESS PROTEIN UP12"/>
    <property type="match status" value="1"/>
</dbReference>
<dbReference type="Pfam" id="PF00582">
    <property type="entry name" value="Usp"/>
    <property type="match status" value="2"/>
</dbReference>
<dbReference type="OrthoDB" id="9788959at2"/>
<accession>A0A4Y6PZW0</accession>
<dbReference type="EMBL" id="CP041186">
    <property type="protein sequence ID" value="QDG53285.1"/>
    <property type="molecule type" value="Genomic_DNA"/>
</dbReference>
<evidence type="ECO:0000313" key="4">
    <source>
        <dbReference type="Proteomes" id="UP000315995"/>
    </source>
</evidence>
<dbReference type="PANTHER" id="PTHR46268">
    <property type="entry name" value="STRESS RESPONSE PROTEIN NHAX"/>
    <property type="match status" value="1"/>
</dbReference>
<protein>
    <submittedName>
        <fullName evidence="3">Universal stress protein</fullName>
    </submittedName>
</protein>
<dbReference type="AlphaFoldDB" id="A0A4Y6PZW0"/>
<dbReference type="CDD" id="cd00293">
    <property type="entry name" value="USP-like"/>
    <property type="match status" value="2"/>
</dbReference>
<reference evidence="3 4" key="1">
    <citation type="submission" date="2019-06" db="EMBL/GenBank/DDBJ databases">
        <title>Persicimonas caeni gen. nov., sp. nov., a predatory bacterium isolated from solar saltern.</title>
        <authorList>
            <person name="Wang S."/>
        </authorList>
    </citation>
    <scope>NUCLEOTIDE SEQUENCE [LARGE SCALE GENOMIC DNA]</scope>
    <source>
        <strain evidence="3 4">YN101</strain>
    </source>
</reference>
<keyword evidence="4" id="KW-1185">Reference proteome</keyword>
<accession>A0A5B8YC93</accession>
<proteinExistence type="inferred from homology"/>
<gene>
    <name evidence="3" type="ORF">FIV42_21820</name>
</gene>
<dbReference type="RefSeq" id="WP_141199746.1">
    <property type="nucleotide sequence ID" value="NZ_CP041186.1"/>
</dbReference>
<feature type="domain" description="UspA" evidence="2">
    <location>
        <begin position="6"/>
        <end position="140"/>
    </location>
</feature>
<comment type="similarity">
    <text evidence="1">Belongs to the universal stress protein A family.</text>
</comment>
<dbReference type="Proteomes" id="UP000315995">
    <property type="component" value="Chromosome"/>
</dbReference>
<feature type="domain" description="UspA" evidence="2">
    <location>
        <begin position="151"/>
        <end position="291"/>
    </location>
</feature>